<dbReference type="EMBL" id="JANFXK010000002">
    <property type="protein sequence ID" value="MCQ4635728.1"/>
    <property type="molecule type" value="Genomic_DNA"/>
</dbReference>
<feature type="transmembrane region" description="Helical" evidence="6">
    <location>
        <begin position="315"/>
        <end position="336"/>
    </location>
</feature>
<dbReference type="PANTHER" id="PTHR43298">
    <property type="entry name" value="MULTIDRUG RESISTANCE PROTEIN NORM-RELATED"/>
    <property type="match status" value="1"/>
</dbReference>
<evidence type="ECO:0000313" key="7">
    <source>
        <dbReference type="EMBL" id="MCQ4635728.1"/>
    </source>
</evidence>
<accession>A0ABT1RKK2</accession>
<dbReference type="RefSeq" id="WP_256130916.1">
    <property type="nucleotide sequence ID" value="NZ_JANFXK010000002.1"/>
</dbReference>
<feature type="transmembrane region" description="Helical" evidence="6">
    <location>
        <begin position="16"/>
        <end position="38"/>
    </location>
</feature>
<proteinExistence type="inferred from homology"/>
<feature type="transmembrane region" description="Helical" evidence="6">
    <location>
        <begin position="190"/>
        <end position="213"/>
    </location>
</feature>
<comment type="function">
    <text evidence="1">Multidrug efflux pump.</text>
</comment>
<feature type="transmembrane region" description="Helical" evidence="6">
    <location>
        <begin position="356"/>
        <end position="375"/>
    </location>
</feature>
<keyword evidence="4" id="KW-0813">Transport</keyword>
<reference evidence="7 8" key="1">
    <citation type="submission" date="2022-06" db="EMBL/GenBank/DDBJ databases">
        <title>Isolation of gut microbiota from human fecal samples.</title>
        <authorList>
            <person name="Pamer E.G."/>
            <person name="Barat B."/>
            <person name="Waligurski E."/>
            <person name="Medina S."/>
            <person name="Paddock L."/>
            <person name="Mostad J."/>
        </authorList>
    </citation>
    <scope>NUCLEOTIDE SEQUENCE [LARGE SCALE GENOMIC DNA]</scope>
    <source>
        <strain evidence="7 8">SL.3.17</strain>
    </source>
</reference>
<keyword evidence="6" id="KW-0812">Transmembrane</keyword>
<feature type="transmembrane region" description="Helical" evidence="6">
    <location>
        <begin position="90"/>
        <end position="117"/>
    </location>
</feature>
<evidence type="ECO:0000256" key="6">
    <source>
        <dbReference type="SAM" id="Phobius"/>
    </source>
</evidence>
<evidence type="ECO:0000256" key="1">
    <source>
        <dbReference type="ARBA" id="ARBA00003408"/>
    </source>
</evidence>
<feature type="transmembrane region" description="Helical" evidence="6">
    <location>
        <begin position="387"/>
        <end position="405"/>
    </location>
</feature>
<dbReference type="InterPro" id="IPR002528">
    <property type="entry name" value="MATE_fam"/>
</dbReference>
<feature type="transmembrane region" description="Helical" evidence="6">
    <location>
        <begin position="167"/>
        <end position="184"/>
    </location>
</feature>
<sequence length="583" mass="62963">MFERKGTIINQQFMKFFLPTVLMTMALSMSIVVDGIIVGNLLGADALAAVNLVLPVTLLFNAVYVLFGVGGCTLYSVALGRRQKERARQLFTMATLAMAVVALAVCALGWFLCGGIAEALTTKAPDLTPLVYDYIKYVMLAAPFLILVPGLVYFVRATGRVKLASSVLIVANVVNLALDIVYIVCLDAGISGAALATGTGYLVGFCMVLYGIITSKQLRFYKLPESTGKMIKEITVVGLPDAINTSLNFFRLTCINLIVMTYLGSDGVTAFSVCTSCLSIVSMFVGGSAQTISPLLGTLYGEEDYAGIRFTIKKALTITGISTIVLLVIFEAVPGFITGLFGVTDPVQVAIASEAIRIYAISLPFMGFLFISMCVYKIMARPKISNVIALLEGFFIVVPAAWLLGKLIGATGVWLAFPIGELLTIAVLLVIIKRIAAKEPELKGFFLIPDPQQGRILDVTMIRTIGQATALSQKAIDFCRENSVPEVTANKVGVVLEEMAVNQINQRTGKKKDCIDVRIMIDNEEICISFRDNGVPANPLEKPVSEDVFEEIAVARAIAKNIDYDNILGMNCLIARISRKGDQ</sequence>
<evidence type="ECO:0000256" key="5">
    <source>
        <dbReference type="ARBA" id="ARBA00031636"/>
    </source>
</evidence>
<name>A0ABT1RKK2_9FIRM</name>
<feature type="transmembrane region" description="Helical" evidence="6">
    <location>
        <begin position="137"/>
        <end position="155"/>
    </location>
</feature>
<comment type="similarity">
    <text evidence="2">Belongs to the multi antimicrobial extrusion (MATE) (TC 2.A.66.1) family.</text>
</comment>
<dbReference type="Pfam" id="PF01554">
    <property type="entry name" value="MatE"/>
    <property type="match status" value="2"/>
</dbReference>
<feature type="transmembrane region" description="Helical" evidence="6">
    <location>
        <begin position="411"/>
        <end position="432"/>
    </location>
</feature>
<protein>
    <recommendedName>
        <fullName evidence="3">Probable multidrug resistance protein NorM</fullName>
    </recommendedName>
    <alternativeName>
        <fullName evidence="5">Multidrug-efflux transporter</fullName>
    </alternativeName>
</protein>
<keyword evidence="8" id="KW-1185">Reference proteome</keyword>
<evidence type="ECO:0000256" key="4">
    <source>
        <dbReference type="ARBA" id="ARBA00022448"/>
    </source>
</evidence>
<evidence type="ECO:0000313" key="8">
    <source>
        <dbReference type="Proteomes" id="UP001524502"/>
    </source>
</evidence>
<evidence type="ECO:0000256" key="3">
    <source>
        <dbReference type="ARBA" id="ARBA00020268"/>
    </source>
</evidence>
<dbReference type="PANTHER" id="PTHR43298:SF2">
    <property type="entry name" value="FMN_FAD EXPORTER YEEO-RELATED"/>
    <property type="match status" value="1"/>
</dbReference>
<gene>
    <name evidence="7" type="ORF">NE619_03220</name>
</gene>
<keyword evidence="6" id="KW-0472">Membrane</keyword>
<dbReference type="InterPro" id="IPR050222">
    <property type="entry name" value="MATE_MdtK"/>
</dbReference>
<feature type="transmembrane region" description="Helical" evidence="6">
    <location>
        <begin position="58"/>
        <end position="78"/>
    </location>
</feature>
<dbReference type="Proteomes" id="UP001524502">
    <property type="component" value="Unassembled WGS sequence"/>
</dbReference>
<evidence type="ECO:0000256" key="2">
    <source>
        <dbReference type="ARBA" id="ARBA00010199"/>
    </source>
</evidence>
<keyword evidence="6" id="KW-1133">Transmembrane helix</keyword>
<organism evidence="7 8">
    <name type="scientific">Anaerovorax odorimutans</name>
    <dbReference type="NCBI Taxonomy" id="109327"/>
    <lineage>
        <taxon>Bacteria</taxon>
        <taxon>Bacillati</taxon>
        <taxon>Bacillota</taxon>
        <taxon>Clostridia</taxon>
        <taxon>Peptostreptococcales</taxon>
        <taxon>Anaerovoracaceae</taxon>
        <taxon>Anaerovorax</taxon>
    </lineage>
</organism>
<comment type="caution">
    <text evidence="7">The sequence shown here is derived from an EMBL/GenBank/DDBJ whole genome shotgun (WGS) entry which is preliminary data.</text>
</comment>